<feature type="compositionally biased region" description="Low complexity" evidence="1">
    <location>
        <begin position="106"/>
        <end position="125"/>
    </location>
</feature>
<reference evidence="2 3" key="1">
    <citation type="submission" date="2014-04" db="EMBL/GenBank/DDBJ databases">
        <authorList>
            <consortium name="DOE Joint Genome Institute"/>
            <person name="Kuo A."/>
            <person name="Tarkka M."/>
            <person name="Buscot F."/>
            <person name="Kohler A."/>
            <person name="Nagy L.G."/>
            <person name="Floudas D."/>
            <person name="Copeland A."/>
            <person name="Barry K.W."/>
            <person name="Cichocki N."/>
            <person name="Veneault-Fourrey C."/>
            <person name="LaButti K."/>
            <person name="Lindquist E.A."/>
            <person name="Lipzen A."/>
            <person name="Lundell T."/>
            <person name="Morin E."/>
            <person name="Murat C."/>
            <person name="Sun H."/>
            <person name="Tunlid A."/>
            <person name="Henrissat B."/>
            <person name="Grigoriev I.V."/>
            <person name="Hibbett D.S."/>
            <person name="Martin F."/>
            <person name="Nordberg H.P."/>
            <person name="Cantor M.N."/>
            <person name="Hua S.X."/>
        </authorList>
    </citation>
    <scope>NUCLEOTIDE SEQUENCE [LARGE SCALE GENOMIC DNA]</scope>
    <source>
        <strain evidence="2 3">F 1598</strain>
    </source>
</reference>
<organism evidence="2 3">
    <name type="scientific">Piloderma croceum (strain F 1598)</name>
    <dbReference type="NCBI Taxonomy" id="765440"/>
    <lineage>
        <taxon>Eukaryota</taxon>
        <taxon>Fungi</taxon>
        <taxon>Dikarya</taxon>
        <taxon>Basidiomycota</taxon>
        <taxon>Agaricomycotina</taxon>
        <taxon>Agaricomycetes</taxon>
        <taxon>Agaricomycetidae</taxon>
        <taxon>Atheliales</taxon>
        <taxon>Atheliaceae</taxon>
        <taxon>Piloderma</taxon>
    </lineage>
</organism>
<name>A0A0C3FAA8_PILCF</name>
<dbReference type="Proteomes" id="UP000054166">
    <property type="component" value="Unassembled WGS sequence"/>
</dbReference>
<evidence type="ECO:0000313" key="3">
    <source>
        <dbReference type="Proteomes" id="UP000054166"/>
    </source>
</evidence>
<evidence type="ECO:0000256" key="1">
    <source>
        <dbReference type="SAM" id="MobiDB-lite"/>
    </source>
</evidence>
<sequence>MLQTIKRLLQRFMSNEFPKIHSLFPQSQDETNVLYWCSSILGLDSATALSCYLDRIDHCKAVSLPKHEFIVVYMTLTLDRKTYKTCCIIDRGPAPEVGQKATTPRNASATSLISSPSTNSIRSRSPSSSEHFIVILGKGCQQLIASCISKTARPFRALALIGNAVQNFAWFERHIMPSNDRKAFRQKLQNLWECHWQVWKYPPSSRGNLARTLRLATWAVDATRLQYRMPTTSYSITGVICPQACCCLVNATCTSHYVITRSLLFMGGKTRQFIASTNVFCVGYLLNRKPSHCQIHL</sequence>
<protein>
    <submittedName>
        <fullName evidence="2">Uncharacterized protein</fullName>
    </submittedName>
</protein>
<feature type="region of interest" description="Disordered" evidence="1">
    <location>
        <begin position="97"/>
        <end position="125"/>
    </location>
</feature>
<dbReference type="InParanoid" id="A0A0C3FAA8"/>
<dbReference type="HOGENOM" id="CLU_937232_0_0_1"/>
<reference evidence="3" key="2">
    <citation type="submission" date="2015-01" db="EMBL/GenBank/DDBJ databases">
        <title>Evolutionary Origins and Diversification of the Mycorrhizal Mutualists.</title>
        <authorList>
            <consortium name="DOE Joint Genome Institute"/>
            <consortium name="Mycorrhizal Genomics Consortium"/>
            <person name="Kohler A."/>
            <person name="Kuo A."/>
            <person name="Nagy L.G."/>
            <person name="Floudas D."/>
            <person name="Copeland A."/>
            <person name="Barry K.W."/>
            <person name="Cichocki N."/>
            <person name="Veneault-Fourrey C."/>
            <person name="LaButti K."/>
            <person name="Lindquist E.A."/>
            <person name="Lipzen A."/>
            <person name="Lundell T."/>
            <person name="Morin E."/>
            <person name="Murat C."/>
            <person name="Riley R."/>
            <person name="Ohm R."/>
            <person name="Sun H."/>
            <person name="Tunlid A."/>
            <person name="Henrissat B."/>
            <person name="Grigoriev I.V."/>
            <person name="Hibbett D.S."/>
            <person name="Martin F."/>
        </authorList>
    </citation>
    <scope>NUCLEOTIDE SEQUENCE [LARGE SCALE GENOMIC DNA]</scope>
    <source>
        <strain evidence="3">F 1598</strain>
    </source>
</reference>
<gene>
    <name evidence="2" type="ORF">PILCRDRAFT_496799</name>
</gene>
<keyword evidence="3" id="KW-1185">Reference proteome</keyword>
<dbReference type="EMBL" id="KN832998">
    <property type="protein sequence ID" value="KIM81575.1"/>
    <property type="molecule type" value="Genomic_DNA"/>
</dbReference>
<evidence type="ECO:0000313" key="2">
    <source>
        <dbReference type="EMBL" id="KIM81575.1"/>
    </source>
</evidence>
<proteinExistence type="predicted"/>
<dbReference type="AlphaFoldDB" id="A0A0C3FAA8"/>
<accession>A0A0C3FAA8</accession>